<proteinExistence type="predicted"/>
<feature type="compositionally biased region" description="Low complexity" evidence="11">
    <location>
        <begin position="303"/>
        <end position="315"/>
    </location>
</feature>
<feature type="region of interest" description="Disordered" evidence="11">
    <location>
        <begin position="420"/>
        <end position="442"/>
    </location>
</feature>
<evidence type="ECO:0000313" key="14">
    <source>
        <dbReference type="Proteomes" id="UP000016923"/>
    </source>
</evidence>
<dbReference type="SMART" id="SM00355">
    <property type="entry name" value="ZnF_C2H2"/>
    <property type="match status" value="2"/>
</dbReference>
<evidence type="ECO:0000256" key="3">
    <source>
        <dbReference type="ARBA" id="ARBA00022737"/>
    </source>
</evidence>
<dbReference type="PROSITE" id="PS00028">
    <property type="entry name" value="ZINC_FINGER_C2H2_1"/>
    <property type="match status" value="1"/>
</dbReference>
<evidence type="ECO:0000259" key="12">
    <source>
        <dbReference type="PROSITE" id="PS50157"/>
    </source>
</evidence>
<keyword evidence="3" id="KW-0677">Repeat</keyword>
<keyword evidence="8" id="KW-0804">Transcription</keyword>
<dbReference type="FunFam" id="3.30.160.60:FF:000322">
    <property type="entry name" value="GDNF-inducible zinc finger protein 1"/>
    <property type="match status" value="1"/>
</dbReference>
<dbReference type="PANTHER" id="PTHR23057:SF0">
    <property type="entry name" value="JUXTAPOSED WITH ANOTHER ZINC FINGER PROTEIN 1"/>
    <property type="match status" value="1"/>
</dbReference>
<feature type="compositionally biased region" description="Basic residues" evidence="11">
    <location>
        <begin position="318"/>
        <end position="336"/>
    </location>
</feature>
<dbReference type="EMBL" id="KE148146">
    <property type="protein sequence ID" value="EPE10107.1"/>
    <property type="molecule type" value="Genomic_DNA"/>
</dbReference>
<evidence type="ECO:0000256" key="11">
    <source>
        <dbReference type="SAM" id="MobiDB-lite"/>
    </source>
</evidence>
<dbReference type="GO" id="GO:0003677">
    <property type="term" value="F:DNA binding"/>
    <property type="evidence" value="ECO:0007669"/>
    <property type="project" value="UniProtKB-KW"/>
</dbReference>
<dbReference type="HOGENOM" id="CLU_013026_2_0_1"/>
<feature type="region of interest" description="Disordered" evidence="11">
    <location>
        <begin position="392"/>
        <end position="411"/>
    </location>
</feature>
<keyword evidence="14" id="KW-1185">Reference proteome</keyword>
<evidence type="ECO:0000256" key="8">
    <source>
        <dbReference type="ARBA" id="ARBA00023163"/>
    </source>
</evidence>
<dbReference type="eggNOG" id="KOG4124">
    <property type="taxonomic scope" value="Eukaryota"/>
</dbReference>
<evidence type="ECO:0000256" key="10">
    <source>
        <dbReference type="PROSITE-ProRule" id="PRU00042"/>
    </source>
</evidence>
<dbReference type="GO" id="GO:0005634">
    <property type="term" value="C:nucleus"/>
    <property type="evidence" value="ECO:0007669"/>
    <property type="project" value="UniProtKB-SubCell"/>
</dbReference>
<keyword evidence="2" id="KW-0479">Metal-binding</keyword>
<comment type="subcellular location">
    <subcellularLocation>
        <location evidence="1">Nucleus</location>
    </subcellularLocation>
</comment>
<feature type="region of interest" description="Disordered" evidence="11">
    <location>
        <begin position="595"/>
        <end position="619"/>
    </location>
</feature>
<feature type="region of interest" description="Disordered" evidence="11">
    <location>
        <begin position="268"/>
        <end position="371"/>
    </location>
</feature>
<dbReference type="InterPro" id="IPR051580">
    <property type="entry name" value="ZnF-Chromatin_assoc"/>
</dbReference>
<keyword evidence="4 10" id="KW-0863">Zinc-finger</keyword>
<evidence type="ECO:0000256" key="9">
    <source>
        <dbReference type="ARBA" id="ARBA00023242"/>
    </source>
</evidence>
<dbReference type="InterPro" id="IPR013087">
    <property type="entry name" value="Znf_C2H2_type"/>
</dbReference>
<feature type="compositionally biased region" description="Low complexity" evidence="11">
    <location>
        <begin position="225"/>
        <end position="234"/>
    </location>
</feature>
<dbReference type="STRING" id="1262450.S3CB18"/>
<evidence type="ECO:0000256" key="2">
    <source>
        <dbReference type="ARBA" id="ARBA00022723"/>
    </source>
</evidence>
<dbReference type="FunFam" id="3.30.160.60:FF:000676">
    <property type="entry name" value="C2H2 transcription factor (Sfp1)"/>
    <property type="match status" value="1"/>
</dbReference>
<name>S3CB18_OPHP1</name>
<evidence type="ECO:0000256" key="4">
    <source>
        <dbReference type="ARBA" id="ARBA00022771"/>
    </source>
</evidence>
<dbReference type="GO" id="GO:0008270">
    <property type="term" value="F:zinc ion binding"/>
    <property type="evidence" value="ECO:0007669"/>
    <property type="project" value="UniProtKB-KW"/>
</dbReference>
<keyword evidence="9" id="KW-0539">Nucleus</keyword>
<feature type="region of interest" description="Disordered" evidence="11">
    <location>
        <begin position="528"/>
        <end position="555"/>
    </location>
</feature>
<protein>
    <submittedName>
        <fullName evidence="13">C2h2 transcription factor</fullName>
    </submittedName>
</protein>
<feature type="region of interest" description="Disordered" evidence="11">
    <location>
        <begin position="705"/>
        <end position="740"/>
    </location>
</feature>
<evidence type="ECO:0000256" key="7">
    <source>
        <dbReference type="ARBA" id="ARBA00023125"/>
    </source>
</evidence>
<feature type="compositionally biased region" description="Polar residues" evidence="11">
    <location>
        <begin position="538"/>
        <end position="555"/>
    </location>
</feature>
<keyword evidence="5" id="KW-0862">Zinc</keyword>
<dbReference type="OrthoDB" id="3269380at2759"/>
<evidence type="ECO:0000256" key="5">
    <source>
        <dbReference type="ARBA" id="ARBA00022833"/>
    </source>
</evidence>
<feature type="region of interest" description="Disordered" evidence="11">
    <location>
        <begin position="1"/>
        <end position="234"/>
    </location>
</feature>
<keyword evidence="6" id="KW-0805">Transcription regulation</keyword>
<accession>S3CB18</accession>
<feature type="compositionally biased region" description="Low complexity" evidence="11">
    <location>
        <begin position="604"/>
        <end position="619"/>
    </location>
</feature>
<gene>
    <name evidence="13" type="ORF">F503_05202</name>
</gene>
<feature type="compositionally biased region" description="Polar residues" evidence="11">
    <location>
        <begin position="705"/>
        <end position="727"/>
    </location>
</feature>
<keyword evidence="7" id="KW-0238">DNA-binding</keyword>
<evidence type="ECO:0000256" key="6">
    <source>
        <dbReference type="ARBA" id="ARBA00023015"/>
    </source>
</evidence>
<feature type="compositionally biased region" description="Low complexity" evidence="11">
    <location>
        <begin position="136"/>
        <end position="164"/>
    </location>
</feature>
<dbReference type="VEuPathDB" id="FungiDB:F503_05202"/>
<feature type="compositionally biased region" description="Polar residues" evidence="11">
    <location>
        <begin position="338"/>
        <end position="371"/>
    </location>
</feature>
<reference evidence="13 14" key="1">
    <citation type="journal article" date="2013" name="BMC Genomics">
        <title>The genome and transcriptome of the pine saprophyte Ophiostoma piceae, and a comparison with the bark beetle-associated pine pathogen Grosmannia clavigera.</title>
        <authorList>
            <person name="Haridas S."/>
            <person name="Wang Y."/>
            <person name="Lim L."/>
            <person name="Massoumi Alamouti S."/>
            <person name="Jackman S."/>
            <person name="Docking R."/>
            <person name="Robertson G."/>
            <person name="Birol I."/>
            <person name="Bohlmann J."/>
            <person name="Breuil C."/>
        </authorList>
    </citation>
    <scope>NUCLEOTIDE SEQUENCE [LARGE SCALE GENOMIC DNA]</scope>
    <source>
        <strain evidence="13 14">UAMH 11346</strain>
    </source>
</reference>
<dbReference type="Proteomes" id="UP000016923">
    <property type="component" value="Unassembled WGS sequence"/>
</dbReference>
<dbReference type="PROSITE" id="PS50157">
    <property type="entry name" value="ZINC_FINGER_C2H2_2"/>
    <property type="match status" value="2"/>
</dbReference>
<organism evidence="13 14">
    <name type="scientific">Ophiostoma piceae (strain UAMH 11346)</name>
    <name type="common">Sap stain fungus</name>
    <dbReference type="NCBI Taxonomy" id="1262450"/>
    <lineage>
        <taxon>Eukaryota</taxon>
        <taxon>Fungi</taxon>
        <taxon>Dikarya</taxon>
        <taxon>Ascomycota</taxon>
        <taxon>Pezizomycotina</taxon>
        <taxon>Sordariomycetes</taxon>
        <taxon>Sordariomycetidae</taxon>
        <taxon>Ophiostomatales</taxon>
        <taxon>Ophiostomataceae</taxon>
        <taxon>Ophiostoma</taxon>
    </lineage>
</organism>
<feature type="domain" description="C2H2-type" evidence="12">
    <location>
        <begin position="838"/>
        <end position="868"/>
    </location>
</feature>
<dbReference type="Gene3D" id="3.30.160.60">
    <property type="entry name" value="Classic Zinc Finger"/>
    <property type="match status" value="1"/>
</dbReference>
<dbReference type="AlphaFoldDB" id="S3CB18"/>
<dbReference type="PANTHER" id="PTHR23057">
    <property type="entry name" value="JUXTAPOSED WITH ANOTHER ZINC FINGER PROTEIN 1"/>
    <property type="match status" value="1"/>
</dbReference>
<feature type="domain" description="C2H2-type" evidence="12">
    <location>
        <begin position="899"/>
        <end position="926"/>
    </location>
</feature>
<evidence type="ECO:0000313" key="13">
    <source>
        <dbReference type="EMBL" id="EPE10107.1"/>
    </source>
</evidence>
<dbReference type="SUPFAM" id="SSF57667">
    <property type="entry name" value="beta-beta-alpha zinc fingers"/>
    <property type="match status" value="1"/>
</dbReference>
<evidence type="ECO:0000256" key="1">
    <source>
        <dbReference type="ARBA" id="ARBA00004123"/>
    </source>
</evidence>
<sequence>MASPLQWLGPSTDDPSRRVPRPTPVLPTTAETTITDVSGLIASRRAPPTIATSTSANASKASSSASSRAGSPNSSASLSSPTWTTTSPAATSASSTPKAETITKTDLTSTLTLSTINATNATKDLPHPNAADSSESDQSSTESSQSWKSCTSSPSSPSLGQPSKPSDRFVSQLSRAITAAALSTPTDTSSQPPSPLIDSHSSSPTPQPEPTTPHFDDSFDVSNLTDSNVSHDSSSHHTVYVYSTFGKCSHLNYSVYTAQEAASKHLRRPLPDSFTDPSSVPRQHLRPRLNTPETAIDNETETSSAPRVSSSASARNTQKTKKKHSHPPVSSSHRHPSTNASTNEQEQGPTNRQSPSSFSLTTTDTTAGNNSFVGCGFDPDIDRDIRTSELFHSSSPNPHIDSNMTSGHPFEAAMNRDRQGSFVSAGPKPISMINPNRGDTNRGRRESYVGSLMGGMSWGGLSASSFIKDEIYVGTSPNIMHQSPSNLSSSYIPKMEANFMRDFMCCDTVWPTMHELLQHYEECHTRQTPSASRHAGGSANQRNPNAGSTLGVPGQSNLQAIQQGSQLGQTRPVGAPTSVNGSGLTLGLGVGGFQQLVRQPPTTPGQQQQQIQQAQSTPIAPKQTLSQLNDDMDAVGDMEMDDAVGPMDLDDNQRTIQQTRQLFGQQRPQLNLNSSGLAHQGLRTSTPTTPAAANFGFANNPTVSSVNTPTLSTQQGFPSRTQQFSHESTPDLDDDDVDGLGMKMDLSNMDLSNNFGMGFANNLGGLDFSTINDPAKSLYSPNGAASNAPQLSQQQQALAAQLAQFSLDQSQFPPGSDTAALLQQMSAAFLLPEEPKPFRCPVIGCEKAYKNQNGLKYHKAHGHATQQLHENGDGTFSIVNPETSAPYPGTLGMEKEKPFKCDYCGKRYKNLNGLKYHKQHSPACDPEVLAQQQNLLSTMAATLGQNPMALGINMPLPNIGEEPMN</sequence>
<feature type="compositionally biased region" description="Polar residues" evidence="11">
    <location>
        <begin position="392"/>
        <end position="406"/>
    </location>
</feature>
<feature type="compositionally biased region" description="Low complexity" evidence="11">
    <location>
        <begin position="46"/>
        <end position="122"/>
    </location>
</feature>
<dbReference type="InterPro" id="IPR036236">
    <property type="entry name" value="Znf_C2H2_sf"/>
</dbReference>